<evidence type="ECO:0000256" key="6">
    <source>
        <dbReference type="PIRSR" id="PIRSR015894-2"/>
    </source>
</evidence>
<protein>
    <recommendedName>
        <fullName evidence="4">Protein arginine N-methyltransferase</fullName>
    </recommendedName>
</protein>
<dbReference type="Gene3D" id="3.40.50.150">
    <property type="entry name" value="Vaccinia Virus protein VP39"/>
    <property type="match status" value="1"/>
</dbReference>
<feature type="binding site" evidence="6">
    <location>
        <begin position="502"/>
        <end position="503"/>
    </location>
    <ligand>
        <name>S-adenosyl-L-methionine</name>
        <dbReference type="ChEBI" id="CHEBI:59789"/>
    </ligand>
</feature>
<dbReference type="InterPro" id="IPR035248">
    <property type="entry name" value="PRMT5_C"/>
</dbReference>
<dbReference type="SUPFAM" id="SSF53335">
    <property type="entry name" value="S-adenosyl-L-methionine-dependent methyltransferases"/>
    <property type="match status" value="1"/>
</dbReference>
<proteinExistence type="inferred from homology"/>
<feature type="site" description="Critical for specifying symmetric addition of methyl groups" evidence="7">
    <location>
        <position position="403"/>
    </location>
</feature>
<dbReference type="PIRSF" id="PIRSF015894">
    <property type="entry name" value="Skb1_MeTrfase"/>
    <property type="match status" value="1"/>
</dbReference>
<organism evidence="12 13">
    <name type="scientific">Salinomyces thailandicus</name>
    <dbReference type="NCBI Taxonomy" id="706561"/>
    <lineage>
        <taxon>Eukaryota</taxon>
        <taxon>Fungi</taxon>
        <taxon>Dikarya</taxon>
        <taxon>Ascomycota</taxon>
        <taxon>Pezizomycotina</taxon>
        <taxon>Dothideomycetes</taxon>
        <taxon>Dothideomycetidae</taxon>
        <taxon>Mycosphaerellales</taxon>
        <taxon>Teratosphaeriaceae</taxon>
        <taxon>Salinomyces</taxon>
    </lineage>
</organism>
<evidence type="ECO:0000256" key="5">
    <source>
        <dbReference type="PIRSR" id="PIRSR015894-1"/>
    </source>
</evidence>
<dbReference type="GO" id="GO:0016274">
    <property type="term" value="F:protein-arginine N-methyltransferase activity"/>
    <property type="evidence" value="ECO:0007669"/>
    <property type="project" value="InterPro"/>
</dbReference>
<comment type="similarity">
    <text evidence="4">Belongs to the class I-like SAM-binding methyltransferase superfamily.</text>
</comment>
<evidence type="ECO:0000256" key="4">
    <source>
        <dbReference type="PIRNR" id="PIRNR015894"/>
    </source>
</evidence>
<dbReference type="PANTHER" id="PTHR10738">
    <property type="entry name" value="PROTEIN ARGININE N-METHYLTRANSFERASE 5"/>
    <property type="match status" value="1"/>
</dbReference>
<feature type="compositionally biased region" description="Low complexity" evidence="8">
    <location>
        <begin position="667"/>
        <end position="685"/>
    </location>
</feature>
<evidence type="ECO:0000259" key="9">
    <source>
        <dbReference type="Pfam" id="PF05185"/>
    </source>
</evidence>
<evidence type="ECO:0000313" key="13">
    <source>
        <dbReference type="Proteomes" id="UP000308549"/>
    </source>
</evidence>
<keyword evidence="1 4" id="KW-0489">Methyltransferase</keyword>
<dbReference type="OrthoDB" id="1368803at2759"/>
<dbReference type="Pfam" id="PF05185">
    <property type="entry name" value="PRMT5"/>
    <property type="match status" value="1"/>
</dbReference>
<gene>
    <name evidence="12" type="ORF">B0A50_00579</name>
</gene>
<dbReference type="InterPro" id="IPR007857">
    <property type="entry name" value="Arg_MeTrfase_PRMT5"/>
</dbReference>
<feature type="active site" description="Proton donor/acceptor" evidence="5">
    <location>
        <position position="533"/>
    </location>
</feature>
<comment type="caution">
    <text evidence="12">The sequence shown here is derived from an EMBL/GenBank/DDBJ whole genome shotgun (WGS) entry which is preliminary data.</text>
</comment>
<feature type="binding site" evidence="6">
    <location>
        <position position="400"/>
    </location>
    <ligand>
        <name>S-adenosyl-L-methionine</name>
        <dbReference type="ChEBI" id="CHEBI:59789"/>
    </ligand>
</feature>
<evidence type="ECO:0000256" key="8">
    <source>
        <dbReference type="SAM" id="MobiDB-lite"/>
    </source>
</evidence>
<feature type="region of interest" description="Disordered" evidence="8">
    <location>
        <begin position="623"/>
        <end position="685"/>
    </location>
</feature>
<evidence type="ECO:0000256" key="1">
    <source>
        <dbReference type="ARBA" id="ARBA00022603"/>
    </source>
</evidence>
<evidence type="ECO:0000259" key="10">
    <source>
        <dbReference type="Pfam" id="PF17285"/>
    </source>
</evidence>
<dbReference type="EMBL" id="NAJL01000002">
    <property type="protein sequence ID" value="TKA33743.1"/>
    <property type="molecule type" value="Genomic_DNA"/>
</dbReference>
<dbReference type="FunFam" id="3.40.50.150:FF:000149">
    <property type="entry name" value="Protein arginine N-methyltransferase"/>
    <property type="match status" value="1"/>
</dbReference>
<feature type="compositionally biased region" description="Polar residues" evidence="8">
    <location>
        <begin position="649"/>
        <end position="666"/>
    </location>
</feature>
<reference evidence="12 13" key="1">
    <citation type="submission" date="2017-03" db="EMBL/GenBank/DDBJ databases">
        <title>Genomes of endolithic fungi from Antarctica.</title>
        <authorList>
            <person name="Coleine C."/>
            <person name="Masonjones S."/>
            <person name="Stajich J.E."/>
        </authorList>
    </citation>
    <scope>NUCLEOTIDE SEQUENCE [LARGE SCALE GENOMIC DNA]</scope>
    <source>
        <strain evidence="12 13">CCFEE 6315</strain>
    </source>
</reference>
<dbReference type="GO" id="GO:0006355">
    <property type="term" value="P:regulation of DNA-templated transcription"/>
    <property type="evidence" value="ECO:0007669"/>
    <property type="project" value="TreeGrafter"/>
</dbReference>
<dbReference type="PROSITE" id="PS51678">
    <property type="entry name" value="SAM_MT_PRMT"/>
    <property type="match status" value="1"/>
</dbReference>
<dbReference type="Pfam" id="PF17285">
    <property type="entry name" value="PRMT5_TIM"/>
    <property type="match status" value="1"/>
</dbReference>
<dbReference type="GO" id="GO:0032259">
    <property type="term" value="P:methylation"/>
    <property type="evidence" value="ECO:0007669"/>
    <property type="project" value="UniProtKB-KW"/>
</dbReference>
<dbReference type="GO" id="GO:0005634">
    <property type="term" value="C:nucleus"/>
    <property type="evidence" value="ECO:0007669"/>
    <property type="project" value="TreeGrafter"/>
</dbReference>
<dbReference type="InterPro" id="IPR025799">
    <property type="entry name" value="Arg_MeTrfase"/>
</dbReference>
<feature type="domain" description="PRMT5 arginine-N-methyltransferase" evidence="9">
    <location>
        <begin position="374"/>
        <end position="563"/>
    </location>
</feature>
<dbReference type="InterPro" id="IPR035075">
    <property type="entry name" value="PRMT5"/>
</dbReference>
<feature type="domain" description="PRMT5 TIM barrel" evidence="10">
    <location>
        <begin position="53"/>
        <end position="365"/>
    </location>
</feature>
<dbReference type="Pfam" id="PF17286">
    <property type="entry name" value="PRMT5_C"/>
    <property type="match status" value="1"/>
</dbReference>
<sequence>MAALDATSSSYNPVPEDPAPNLYIAHHATSRSTTTTTTTINPTDLLAHAQTAGYDLLTTPITTSHFQSRVLALLQSHVQTLSNHPHSSDLPAPSIPSLTPADTDLTPEPTNTALIALISPWLDLGSPDPLIADISHQVFSLEIAYAAFCGLSNILVPGPSAHADSLQFARVVLDGLGVGPYVELHVLLPMRGGEEVEEDVSAEGTHLGELVRSRFLPPEPADEAEEELDGGSELYGSWETWERIRTMCNYHTRLSIALELPRHLPPIHLQSRWYSEPVRLLIMPRTTFLRNAANHPVLSKPHQIYLSQLLRLRYPPWLLLSNTHPLPLPQTSSPDPTPAESSNTKKTLLQNNPTAHLQYLRHLQHSQPPLPPIERFGRGYQDYMQSPLQPLTDNLESITYEVFEKDPIKYTWYERAIALALVDLQTIKVSDSVAREGVVVKVAVVGAGRGPLVSRVLQASKSTGVKVQVWALEKNPNACVLLQRRNANDPLWAGRVEVVRSDMRSWNGPEQPSPASTADAEKHPLKLDLLVSELLGSFADNELSPECLDGAQHLLHPTHGVSIPQSYTAFITPLASPQLYRELLHERGGSSSGGSSKVGKWEVPYVVLLQQCEYACTRPRQHHANELATADDQPKPQPQEQKQEETEPNVQPTWTFTHPNPHLPQSPNNITNTHNTRTSTHTFPTPHPTTLHGLAGFFEATLYSSPSPSSTANNNNKNNNNVKNNSSQKETTIQISTNPLTQPTMSKDMISWFPIFFPLQEPLKVEGGGQVKVQMWRRTDGRGVWYEWVVESFGVGGGRVGGGERGSSWGGMCLM</sequence>
<feature type="binding site" evidence="6">
    <location>
        <begin position="409"/>
        <end position="410"/>
    </location>
    <ligand>
        <name>S-adenosyl-L-methionine</name>
        <dbReference type="ChEBI" id="CHEBI:59789"/>
    </ligand>
</feature>
<dbReference type="Gene3D" id="3.20.20.150">
    <property type="entry name" value="Divalent-metal-dependent TIM barrel enzymes"/>
    <property type="match status" value="1"/>
</dbReference>
<feature type="active site" description="Proton donor/acceptor" evidence="5">
    <location>
        <position position="542"/>
    </location>
</feature>
<evidence type="ECO:0000256" key="7">
    <source>
        <dbReference type="PIRSR" id="PIRSR015894-3"/>
    </source>
</evidence>
<evidence type="ECO:0000259" key="11">
    <source>
        <dbReference type="Pfam" id="PF17286"/>
    </source>
</evidence>
<dbReference type="AlphaFoldDB" id="A0A4U0UE15"/>
<keyword evidence="13" id="KW-1185">Reference proteome</keyword>
<evidence type="ECO:0000256" key="3">
    <source>
        <dbReference type="ARBA" id="ARBA00022691"/>
    </source>
</evidence>
<evidence type="ECO:0000313" key="12">
    <source>
        <dbReference type="EMBL" id="TKA33743.1"/>
    </source>
</evidence>
<dbReference type="Gene3D" id="2.70.160.11">
    <property type="entry name" value="Hnrnp arginine n-methyltransferase1"/>
    <property type="match status" value="1"/>
</dbReference>
<dbReference type="Proteomes" id="UP000308549">
    <property type="component" value="Unassembled WGS sequence"/>
</dbReference>
<dbReference type="PANTHER" id="PTHR10738:SF0">
    <property type="entry name" value="PROTEIN ARGININE N-METHYLTRANSFERASE 5"/>
    <property type="match status" value="1"/>
</dbReference>
<keyword evidence="2 4" id="KW-0808">Transferase</keyword>
<feature type="compositionally biased region" description="Low complexity" evidence="8">
    <location>
        <begin position="705"/>
        <end position="727"/>
    </location>
</feature>
<feature type="region of interest" description="Disordered" evidence="8">
    <location>
        <begin position="705"/>
        <end position="731"/>
    </location>
</feature>
<name>A0A4U0UE15_9PEZI</name>
<accession>A0A4U0UE15</accession>
<feature type="binding site" evidence="6">
    <location>
        <position position="473"/>
    </location>
    <ligand>
        <name>S-adenosyl-L-methionine</name>
        <dbReference type="ChEBI" id="CHEBI:59789"/>
    </ligand>
</feature>
<dbReference type="InterPro" id="IPR029063">
    <property type="entry name" value="SAM-dependent_MTases_sf"/>
</dbReference>
<feature type="domain" description="PRMT5 oligomerisation" evidence="11">
    <location>
        <begin position="566"/>
        <end position="793"/>
    </location>
</feature>
<feature type="region of interest" description="Disordered" evidence="8">
    <location>
        <begin position="82"/>
        <end position="101"/>
    </location>
</feature>
<evidence type="ECO:0000256" key="2">
    <source>
        <dbReference type="ARBA" id="ARBA00022679"/>
    </source>
</evidence>
<feature type="region of interest" description="Disordered" evidence="8">
    <location>
        <begin position="328"/>
        <end position="348"/>
    </location>
</feature>
<dbReference type="InterPro" id="IPR035247">
    <property type="entry name" value="PRMT5_TIM"/>
</dbReference>
<dbReference type="GO" id="GO:0005829">
    <property type="term" value="C:cytosol"/>
    <property type="evidence" value="ECO:0007669"/>
    <property type="project" value="TreeGrafter"/>
</dbReference>
<keyword evidence="3 4" id="KW-0949">S-adenosyl-L-methionine</keyword>